<dbReference type="Pfam" id="PF00665">
    <property type="entry name" value="rve"/>
    <property type="match status" value="1"/>
</dbReference>
<evidence type="ECO:0000313" key="2">
    <source>
        <dbReference type="EMBL" id="TYK28746.1"/>
    </source>
</evidence>
<sequence>MDLIGPMQTESLRVKKYIIVVVHDFSHFTWIRFLRGKSDTVKVCINLCLSLQREQGKNIVQIMSDHGKEFEDEELDSFYEAKGIHHEYSTPLTPQQNGFWAEAMDTACHIHNRITTRSVDTSVNSYDDSSKSTQKEVMASVSEIAPSSNVQKNHPSSSIIGDPLAGITTKKRTRLIMPR</sequence>
<comment type="caution">
    <text evidence="2">The sequence shown here is derived from an EMBL/GenBank/DDBJ whole genome shotgun (WGS) entry which is preliminary data.</text>
</comment>
<evidence type="ECO:0000313" key="3">
    <source>
        <dbReference type="Proteomes" id="UP000321947"/>
    </source>
</evidence>
<reference evidence="2 3" key="1">
    <citation type="submission" date="2019-08" db="EMBL/GenBank/DDBJ databases">
        <title>Draft genome sequences of two oriental melons (Cucumis melo L. var makuwa).</title>
        <authorList>
            <person name="Kwon S.-Y."/>
        </authorList>
    </citation>
    <scope>NUCLEOTIDE SEQUENCE [LARGE SCALE GENOMIC DNA]</scope>
    <source>
        <strain evidence="3">cv. Chang Bougi</strain>
        <tissue evidence="2">Leaf</tissue>
    </source>
</reference>
<dbReference type="GO" id="GO:0003676">
    <property type="term" value="F:nucleic acid binding"/>
    <property type="evidence" value="ECO:0007669"/>
    <property type="project" value="InterPro"/>
</dbReference>
<dbReference type="InterPro" id="IPR001584">
    <property type="entry name" value="Integrase_cat-core"/>
</dbReference>
<dbReference type="Proteomes" id="UP000321947">
    <property type="component" value="Unassembled WGS sequence"/>
</dbReference>
<dbReference type="InterPro" id="IPR036397">
    <property type="entry name" value="RNaseH_sf"/>
</dbReference>
<accession>A0A5D3DYF9</accession>
<dbReference type="SUPFAM" id="SSF53098">
    <property type="entry name" value="Ribonuclease H-like"/>
    <property type="match status" value="1"/>
</dbReference>
<dbReference type="InterPro" id="IPR012337">
    <property type="entry name" value="RNaseH-like_sf"/>
</dbReference>
<dbReference type="PANTHER" id="PTHR42648">
    <property type="entry name" value="TRANSPOSASE, PUTATIVE-RELATED"/>
    <property type="match status" value="1"/>
</dbReference>
<feature type="domain" description="Integrase catalytic" evidence="1">
    <location>
        <begin position="1"/>
        <end position="98"/>
    </location>
</feature>
<dbReference type="AlphaFoldDB" id="A0A5D3DYF9"/>
<gene>
    <name evidence="2" type="ORF">E5676_scaffold403G00910</name>
</gene>
<dbReference type="GO" id="GO:0015074">
    <property type="term" value="P:DNA integration"/>
    <property type="evidence" value="ECO:0007669"/>
    <property type="project" value="InterPro"/>
</dbReference>
<organism evidence="2 3">
    <name type="scientific">Cucumis melo var. makuwa</name>
    <name type="common">Oriental melon</name>
    <dbReference type="NCBI Taxonomy" id="1194695"/>
    <lineage>
        <taxon>Eukaryota</taxon>
        <taxon>Viridiplantae</taxon>
        <taxon>Streptophyta</taxon>
        <taxon>Embryophyta</taxon>
        <taxon>Tracheophyta</taxon>
        <taxon>Spermatophyta</taxon>
        <taxon>Magnoliopsida</taxon>
        <taxon>eudicotyledons</taxon>
        <taxon>Gunneridae</taxon>
        <taxon>Pentapetalae</taxon>
        <taxon>rosids</taxon>
        <taxon>fabids</taxon>
        <taxon>Cucurbitales</taxon>
        <taxon>Cucurbitaceae</taxon>
        <taxon>Benincaseae</taxon>
        <taxon>Cucumis</taxon>
    </lineage>
</organism>
<protein>
    <submittedName>
        <fullName evidence="2">Peptidase aspartic, catalytic</fullName>
    </submittedName>
</protein>
<dbReference type="EMBL" id="SSTD01002040">
    <property type="protein sequence ID" value="TYK28746.1"/>
    <property type="molecule type" value="Genomic_DNA"/>
</dbReference>
<dbReference type="PROSITE" id="PS50994">
    <property type="entry name" value="INTEGRASE"/>
    <property type="match status" value="1"/>
</dbReference>
<evidence type="ECO:0000259" key="1">
    <source>
        <dbReference type="PROSITE" id="PS50994"/>
    </source>
</evidence>
<dbReference type="PANTHER" id="PTHR42648:SF21">
    <property type="entry name" value="CYSTEINE-RICH RLK (RECEPTOR-LIKE PROTEIN KINASE) 8"/>
    <property type="match status" value="1"/>
</dbReference>
<proteinExistence type="predicted"/>
<dbReference type="Gene3D" id="3.30.420.10">
    <property type="entry name" value="Ribonuclease H-like superfamily/Ribonuclease H"/>
    <property type="match status" value="1"/>
</dbReference>
<name>A0A5D3DYF9_CUCMM</name>
<dbReference type="InterPro" id="IPR039537">
    <property type="entry name" value="Retrotran_Ty1/copia-like"/>
</dbReference>